<dbReference type="EMBL" id="CP003944">
    <property type="protein sequence ID" value="AFZ51164.1"/>
    <property type="molecule type" value="Genomic_DNA"/>
</dbReference>
<reference evidence="3" key="1">
    <citation type="submission" date="2012-04" db="EMBL/GenBank/DDBJ databases">
        <title>Finished genome of Dactylococcopsis salina PCC 8305.</title>
        <authorList>
            <consortium name="US DOE Joint Genome Institute"/>
            <person name="Gugger M."/>
            <person name="Coursin T."/>
            <person name="Rippka R."/>
            <person name="Tandeau De Marsac N."/>
            <person name="Huntemann M."/>
            <person name="Wei C.-L."/>
            <person name="Han J."/>
            <person name="Detter J.C."/>
            <person name="Han C."/>
            <person name="Tapia R."/>
            <person name="Daligault H."/>
            <person name="Chen A."/>
            <person name="Krypides N."/>
            <person name="Mavromatis K."/>
            <person name="Markowitz V."/>
            <person name="Szeto E."/>
            <person name="Ivanova N."/>
            <person name="Ovchinnikova G."/>
            <person name="Pagani I."/>
            <person name="Pati A."/>
            <person name="Goodwin L."/>
            <person name="Peters L."/>
            <person name="Pitluck S."/>
            <person name="Woyke T."/>
            <person name="Kerfeld C."/>
        </authorList>
    </citation>
    <scope>NUCLEOTIDE SEQUENCE [LARGE SCALE GENOMIC DNA]</scope>
    <source>
        <strain evidence="3">PCC 8305</strain>
    </source>
</reference>
<evidence type="ECO:0000313" key="4">
    <source>
        <dbReference type="Proteomes" id="UP000010482"/>
    </source>
</evidence>
<name>K9YW85_DACS8</name>
<dbReference type="InterPro" id="IPR028943">
    <property type="entry name" value="ZorC_EH_Signature_dom"/>
</dbReference>
<feature type="domain" description="Zorya protein ZorC EH" evidence="2">
    <location>
        <begin position="247"/>
        <end position="433"/>
    </location>
</feature>
<gene>
    <name evidence="3" type="ORF">Dacsa_2577</name>
</gene>
<sequence>MKNFKSIVSIEPLQLKPTALQRLAYNLENNNEYYPPDLPPEVAQYKNYTPRSLDKILMDLEDGNIDHITFLEWIYCIYAKQEWDREHSSEQRLATSRLVWENAIGNDMLKQRLCSRLAYYYDGNKKVLAPSFVETFSTLSDVVGDDDLTVSVLLQFRKRDPLLPLAQLSLAEELTPKNLFITAQLPSNLSIINDVLEYVVTAFSQSKLQQNHAAWLVQCLEDMTVEQEISAVETLLKNVSAEIGGQFTNLVTWLQNNYGSRTTASKWNRLSSEGKSALRQWFGSANYRDFQRLVDLVASQLPDKDEEEHPEKNQLISRKYFWEQYSNQFKRIRVLLPQSSVNVVGNQFVQNIDILQDDGSEETEICIFDFGDCFVVEFFRGSGSETRIFNRFQYPNIEQELFESSQLSVKRLRALGGKVHDHKYLWQIYCERWLRERRIVPNPGTTYFKRRNKHNPNQPYRDPYDPQKGLREPDADKQSKRKEVLRRWQREIERLEREAKY</sequence>
<dbReference type="KEGG" id="dsl:Dacsa_2577"/>
<dbReference type="PATRIC" id="fig|13035.3.peg.2939"/>
<evidence type="ECO:0000259" key="2">
    <source>
        <dbReference type="Pfam" id="PF15611"/>
    </source>
</evidence>
<dbReference type="OrthoDB" id="5861318at2"/>
<feature type="compositionally biased region" description="Basic and acidic residues" evidence="1">
    <location>
        <begin position="462"/>
        <end position="483"/>
    </location>
</feature>
<dbReference type="Proteomes" id="UP000010482">
    <property type="component" value="Chromosome"/>
</dbReference>
<evidence type="ECO:0000256" key="1">
    <source>
        <dbReference type="SAM" id="MobiDB-lite"/>
    </source>
</evidence>
<organism evidence="3 4">
    <name type="scientific">Dactylococcopsis salina (strain PCC 8305)</name>
    <name type="common">Myxobactron salinum</name>
    <dbReference type="NCBI Taxonomy" id="13035"/>
    <lineage>
        <taxon>Bacteria</taxon>
        <taxon>Bacillati</taxon>
        <taxon>Cyanobacteriota</taxon>
        <taxon>Cyanophyceae</taxon>
        <taxon>Nodosilineales</taxon>
        <taxon>Cymatolegaceae</taxon>
        <taxon>Dactylococcopsis</taxon>
    </lineage>
</organism>
<dbReference type="HOGENOM" id="CLU_042143_0_0_3"/>
<protein>
    <recommendedName>
        <fullName evidence="2">Zorya protein ZorC EH domain-containing protein</fullName>
    </recommendedName>
</protein>
<dbReference type="RefSeq" id="WP_015230154.1">
    <property type="nucleotide sequence ID" value="NC_019780.1"/>
</dbReference>
<dbReference type="eggNOG" id="ENOG502Z9DF">
    <property type="taxonomic scope" value="Bacteria"/>
</dbReference>
<accession>K9YW85</accession>
<keyword evidence="4" id="KW-1185">Reference proteome</keyword>
<proteinExistence type="predicted"/>
<feature type="region of interest" description="Disordered" evidence="1">
    <location>
        <begin position="445"/>
        <end position="483"/>
    </location>
</feature>
<evidence type="ECO:0000313" key="3">
    <source>
        <dbReference type="EMBL" id="AFZ51164.1"/>
    </source>
</evidence>
<dbReference type="AlphaFoldDB" id="K9YW85"/>
<dbReference type="Pfam" id="PF15611">
    <property type="entry name" value="EH_Signature"/>
    <property type="match status" value="1"/>
</dbReference>